<dbReference type="Proteomes" id="UP001333102">
    <property type="component" value="Chromosome"/>
</dbReference>
<feature type="modified residue" description="N6-(pyridoxal phosphate)lysine" evidence="5">
    <location>
        <position position="258"/>
    </location>
</feature>
<evidence type="ECO:0000256" key="3">
    <source>
        <dbReference type="ARBA" id="ARBA00022679"/>
    </source>
</evidence>
<dbReference type="PANTHER" id="PTHR11986">
    <property type="entry name" value="AMINOTRANSFERASE CLASS III"/>
    <property type="match status" value="1"/>
</dbReference>
<dbReference type="EMBL" id="CP141614">
    <property type="protein sequence ID" value="WRP15359.1"/>
    <property type="molecule type" value="Genomic_DNA"/>
</dbReference>
<dbReference type="PANTHER" id="PTHR11986:SF79">
    <property type="entry name" value="ACETYLORNITHINE AMINOTRANSFERASE, MITOCHONDRIAL"/>
    <property type="match status" value="1"/>
</dbReference>
<dbReference type="NCBIfam" id="NF002325">
    <property type="entry name" value="PRK01278.1"/>
    <property type="match status" value="1"/>
</dbReference>
<comment type="miscellaneous">
    <text evidence="5">May also have succinyldiaminopimelate aminotransferase activity, thus carrying out the corresponding step in lysine biosynthesis.</text>
</comment>
<comment type="subcellular location">
    <subcellularLocation>
        <location evidence="5">Cytoplasm</location>
    </subcellularLocation>
</comment>
<keyword evidence="4 5" id="KW-0663">Pyridoxal phosphate</keyword>
<dbReference type="Gene3D" id="3.40.640.10">
    <property type="entry name" value="Type I PLP-dependent aspartate aminotransferase-like (Major domain)"/>
    <property type="match status" value="1"/>
</dbReference>
<comment type="similarity">
    <text evidence="5">Belongs to the class-III pyridoxal-phosphate-dependent aminotransferase family. ArgD subfamily.</text>
</comment>
<dbReference type="Gene3D" id="3.90.1150.10">
    <property type="entry name" value="Aspartate Aminotransferase, domain 1"/>
    <property type="match status" value="1"/>
</dbReference>
<feature type="binding site" evidence="5">
    <location>
        <position position="287"/>
    </location>
    <ligand>
        <name>pyridoxal 5'-phosphate</name>
        <dbReference type="ChEBI" id="CHEBI:597326"/>
    </ligand>
</feature>
<sequence length="405" mass="43114">MADETRPQAASDVMALAARYLMGTYRREPVVIVRGSGSRVWDAEGRCYLDFVSGLGVNAVGHCHPRVVQALTQQASRLLHVSNLYYIEPQALLAKWLVEHGPFDRAFFCNSGAEAVEAAIKLARRHQRNLGQDRFEIVTALGSFHGRTMGALSATGQPRYHAGFEPLVPGFRYVPFDDPQALDQAVGPQTAAILLEVVQGEGGVHPASRAFVEAARRAADRAGALLIVDEVQTGLGRTGRLFAFEHYGVVPDAVALAKALGGGVAIGALLAREPAASAFGPGQHASTFGGNPLACAAALAAMQVLEEEDLVGRAERMGAYLRERLVAMARRTGHVSEVRGIGLMLAVELDGPARPVADVCRARGLLVNVVTERALRLLPPLVIDEREADEAVAILESAIAEAAGR</sequence>
<proteinExistence type="inferred from homology"/>
<dbReference type="InterPro" id="IPR005814">
    <property type="entry name" value="Aminotrans_3"/>
</dbReference>
<evidence type="ECO:0000313" key="6">
    <source>
        <dbReference type="EMBL" id="WRP15359.1"/>
    </source>
</evidence>
<evidence type="ECO:0000313" key="7">
    <source>
        <dbReference type="Proteomes" id="UP001333102"/>
    </source>
</evidence>
<gene>
    <name evidence="5" type="primary">argD</name>
    <name evidence="6" type="ORF">VLY81_04120</name>
</gene>
<name>A0ABZ1BRP4_9FIRM</name>
<reference evidence="7" key="1">
    <citation type="submission" date="2023-12" db="EMBL/GenBank/DDBJ databases">
        <title>Novel isolates from deep terrestrial aquifers shed light on the physiology and ecology of the class Limnochordia.</title>
        <authorList>
            <person name="Karnachuk O.V."/>
            <person name="Lukina A.P."/>
            <person name="Avakyan M.R."/>
            <person name="Kadnikov V."/>
            <person name="Begmatov S."/>
            <person name="Beletsky A.V."/>
            <person name="Mardanov A.V."/>
            <person name="Ravin N.V."/>
        </authorList>
    </citation>
    <scope>NUCLEOTIDE SEQUENCE [LARGE SCALE GENOMIC DNA]</scope>
    <source>
        <strain evidence="7">LN</strain>
    </source>
</reference>
<feature type="binding site" evidence="5">
    <location>
        <position position="144"/>
    </location>
    <ligand>
        <name>pyridoxal 5'-phosphate</name>
        <dbReference type="ChEBI" id="CHEBI:597326"/>
    </ligand>
</feature>
<feature type="binding site" evidence="5">
    <location>
        <position position="286"/>
    </location>
    <ligand>
        <name>N(2)-acetyl-L-ornithine</name>
        <dbReference type="ChEBI" id="CHEBI:57805"/>
    </ligand>
</feature>
<comment type="catalytic activity">
    <reaction evidence="5">
        <text>N(2)-acetyl-L-ornithine + 2-oxoglutarate = N-acetyl-L-glutamate 5-semialdehyde + L-glutamate</text>
        <dbReference type="Rhea" id="RHEA:18049"/>
        <dbReference type="ChEBI" id="CHEBI:16810"/>
        <dbReference type="ChEBI" id="CHEBI:29123"/>
        <dbReference type="ChEBI" id="CHEBI:29985"/>
        <dbReference type="ChEBI" id="CHEBI:57805"/>
        <dbReference type="EC" id="2.6.1.11"/>
    </reaction>
</comment>
<feature type="binding site" evidence="5">
    <location>
        <position position="147"/>
    </location>
    <ligand>
        <name>N(2)-acetyl-L-ornithine</name>
        <dbReference type="ChEBI" id="CHEBI:57805"/>
    </ligand>
</feature>
<protein>
    <recommendedName>
        <fullName evidence="5">Acetylornithine aminotransferase</fullName>
        <shortName evidence="5">ACOAT</shortName>
        <ecNumber evidence="5">2.6.1.11</ecNumber>
    </recommendedName>
</protein>
<feature type="binding site" evidence="5">
    <location>
        <begin position="229"/>
        <end position="232"/>
    </location>
    <ligand>
        <name>pyridoxal 5'-phosphate</name>
        <dbReference type="ChEBI" id="CHEBI:597326"/>
    </ligand>
</feature>
<dbReference type="InterPro" id="IPR015424">
    <property type="entry name" value="PyrdxlP-dep_Trfase"/>
</dbReference>
<dbReference type="InterPro" id="IPR049704">
    <property type="entry name" value="Aminotrans_3_PPA_site"/>
</dbReference>
<dbReference type="PROSITE" id="PS00600">
    <property type="entry name" value="AA_TRANSFER_CLASS_3"/>
    <property type="match status" value="1"/>
</dbReference>
<comment type="subunit">
    <text evidence="5">Homodimer.</text>
</comment>
<dbReference type="CDD" id="cd00610">
    <property type="entry name" value="OAT_like"/>
    <property type="match status" value="1"/>
</dbReference>
<dbReference type="InterPro" id="IPR050103">
    <property type="entry name" value="Class-III_PLP-dep_AT"/>
</dbReference>
<keyword evidence="3 5" id="KW-0808">Transferase</keyword>
<keyword evidence="5" id="KW-0055">Arginine biosynthesis</keyword>
<dbReference type="PIRSF" id="PIRSF000521">
    <property type="entry name" value="Transaminase_4ab_Lys_Orn"/>
    <property type="match status" value="1"/>
</dbReference>
<dbReference type="InterPro" id="IPR015421">
    <property type="entry name" value="PyrdxlP-dep_Trfase_major"/>
</dbReference>
<keyword evidence="1 5" id="KW-0032">Aminotransferase</keyword>
<keyword evidence="2 5" id="KW-0028">Amino-acid biosynthesis</keyword>
<dbReference type="GO" id="GO:0003992">
    <property type="term" value="F:N2-acetyl-L-ornithine:2-oxoglutarate 5-aminotransferase activity"/>
    <property type="evidence" value="ECO:0007669"/>
    <property type="project" value="UniProtKB-EC"/>
</dbReference>
<dbReference type="EC" id="2.6.1.11" evidence="5"/>
<organism evidence="6 7">
    <name type="scientific">Geochorda subterranea</name>
    <dbReference type="NCBI Taxonomy" id="3109564"/>
    <lineage>
        <taxon>Bacteria</taxon>
        <taxon>Bacillati</taxon>
        <taxon>Bacillota</taxon>
        <taxon>Limnochordia</taxon>
        <taxon>Limnochordales</taxon>
        <taxon>Geochordaceae</taxon>
        <taxon>Geochorda</taxon>
    </lineage>
</organism>
<evidence type="ECO:0000256" key="5">
    <source>
        <dbReference type="HAMAP-Rule" id="MF_01107"/>
    </source>
</evidence>
<dbReference type="SUPFAM" id="SSF53383">
    <property type="entry name" value="PLP-dependent transferases"/>
    <property type="match status" value="1"/>
</dbReference>
<keyword evidence="7" id="KW-1185">Reference proteome</keyword>
<comment type="pathway">
    <text evidence="5">Amino-acid biosynthesis; L-arginine biosynthesis; N(2)-acetyl-L-ornithine from L-glutamate: step 4/4.</text>
</comment>
<dbReference type="NCBIfam" id="NF002874">
    <property type="entry name" value="PRK03244.1"/>
    <property type="match status" value="1"/>
</dbReference>
<dbReference type="HAMAP" id="MF_01107">
    <property type="entry name" value="ArgD_aminotrans_3"/>
    <property type="match status" value="1"/>
</dbReference>
<comment type="cofactor">
    <cofactor evidence="5">
        <name>pyridoxal 5'-phosphate</name>
        <dbReference type="ChEBI" id="CHEBI:597326"/>
    </cofactor>
    <text evidence="5">Binds 1 pyridoxal phosphate per subunit.</text>
</comment>
<dbReference type="RefSeq" id="WP_324669761.1">
    <property type="nucleotide sequence ID" value="NZ_CP141614.1"/>
</dbReference>
<dbReference type="InterPro" id="IPR015422">
    <property type="entry name" value="PyrdxlP-dep_Trfase_small"/>
</dbReference>
<dbReference type="InterPro" id="IPR004636">
    <property type="entry name" value="AcOrn/SuccOrn_fam"/>
</dbReference>
<dbReference type="Pfam" id="PF00202">
    <property type="entry name" value="Aminotran_3"/>
    <property type="match status" value="1"/>
</dbReference>
<accession>A0ABZ1BRP4</accession>
<dbReference type="NCBIfam" id="TIGR00707">
    <property type="entry name" value="argD"/>
    <property type="match status" value="1"/>
</dbReference>
<keyword evidence="5" id="KW-0963">Cytoplasm</keyword>
<feature type="binding site" evidence="5">
    <location>
        <begin position="112"/>
        <end position="113"/>
    </location>
    <ligand>
        <name>pyridoxal 5'-phosphate</name>
        <dbReference type="ChEBI" id="CHEBI:597326"/>
    </ligand>
</feature>
<evidence type="ECO:0000256" key="4">
    <source>
        <dbReference type="ARBA" id="ARBA00022898"/>
    </source>
</evidence>
<evidence type="ECO:0000256" key="1">
    <source>
        <dbReference type="ARBA" id="ARBA00022576"/>
    </source>
</evidence>
<evidence type="ECO:0000256" key="2">
    <source>
        <dbReference type="ARBA" id="ARBA00022605"/>
    </source>
</evidence>